<feature type="compositionally biased region" description="Polar residues" evidence="1">
    <location>
        <begin position="64"/>
        <end position="85"/>
    </location>
</feature>
<evidence type="ECO:0000259" key="2">
    <source>
        <dbReference type="SMART" id="SM00460"/>
    </source>
</evidence>
<dbReference type="AlphaFoldDB" id="A0AAY4EQW8"/>
<dbReference type="InterPro" id="IPR052557">
    <property type="entry name" value="CAP/Cytokinesis_protein"/>
</dbReference>
<dbReference type="SMART" id="SM00460">
    <property type="entry name" value="TGc"/>
    <property type="match status" value="1"/>
</dbReference>
<feature type="region of interest" description="Disordered" evidence="1">
    <location>
        <begin position="679"/>
        <end position="700"/>
    </location>
</feature>
<dbReference type="SUPFAM" id="SSF54001">
    <property type="entry name" value="Cysteine proteinases"/>
    <property type="match status" value="1"/>
</dbReference>
<reference evidence="3" key="3">
    <citation type="submission" date="2025-09" db="UniProtKB">
        <authorList>
            <consortium name="Ensembl"/>
        </authorList>
    </citation>
    <scope>IDENTIFICATION</scope>
</reference>
<dbReference type="RefSeq" id="XP_028826190.1">
    <property type="nucleotide sequence ID" value="XM_028970357.1"/>
</dbReference>
<name>A0AAY4EQW8_9TELE</name>
<dbReference type="GO" id="GO:0005737">
    <property type="term" value="C:cytoplasm"/>
    <property type="evidence" value="ECO:0007669"/>
    <property type="project" value="TreeGrafter"/>
</dbReference>
<reference evidence="3" key="2">
    <citation type="submission" date="2025-08" db="UniProtKB">
        <authorList>
            <consortium name="Ensembl"/>
        </authorList>
    </citation>
    <scope>IDENTIFICATION</scope>
</reference>
<protein>
    <recommendedName>
        <fullName evidence="2">Transglutaminase-like domain-containing protein</fullName>
    </recommendedName>
</protein>
<feature type="domain" description="Transglutaminase-like" evidence="2">
    <location>
        <begin position="246"/>
        <end position="314"/>
    </location>
</feature>
<dbReference type="InterPro" id="IPR002931">
    <property type="entry name" value="Transglutaminase-like"/>
</dbReference>
<gene>
    <name evidence="3" type="primary">KY</name>
</gene>
<accession>A0AAY4EQW8</accession>
<dbReference type="Pfam" id="PF01841">
    <property type="entry name" value="Transglut_core"/>
    <property type="match status" value="1"/>
</dbReference>
<dbReference type="GeneTree" id="ENSGT00940000165596"/>
<feature type="region of interest" description="Disordered" evidence="1">
    <location>
        <begin position="135"/>
        <end position="160"/>
    </location>
</feature>
<dbReference type="InterPro" id="IPR056564">
    <property type="entry name" value="Ig-like_KY"/>
</dbReference>
<keyword evidence="4" id="KW-1185">Reference proteome</keyword>
<dbReference type="InterPro" id="IPR038765">
    <property type="entry name" value="Papain-like_cys_pep_sf"/>
</dbReference>
<evidence type="ECO:0000313" key="4">
    <source>
        <dbReference type="Proteomes" id="UP000694580"/>
    </source>
</evidence>
<feature type="compositionally biased region" description="Polar residues" evidence="1">
    <location>
        <begin position="135"/>
        <end position="146"/>
    </location>
</feature>
<dbReference type="PANTHER" id="PTHR46333:SF4">
    <property type="entry name" value="TRANSGLUTAMINASE-LIKE DOMAIN-CONTAINING PROTEIN"/>
    <property type="match status" value="1"/>
</dbReference>
<organism evidence="3 4">
    <name type="scientific">Denticeps clupeoides</name>
    <name type="common">denticle herring</name>
    <dbReference type="NCBI Taxonomy" id="299321"/>
    <lineage>
        <taxon>Eukaryota</taxon>
        <taxon>Metazoa</taxon>
        <taxon>Chordata</taxon>
        <taxon>Craniata</taxon>
        <taxon>Vertebrata</taxon>
        <taxon>Euteleostomi</taxon>
        <taxon>Actinopterygii</taxon>
        <taxon>Neopterygii</taxon>
        <taxon>Teleostei</taxon>
        <taxon>Clupei</taxon>
        <taxon>Clupeiformes</taxon>
        <taxon>Denticipitoidei</taxon>
        <taxon>Denticipitidae</taxon>
        <taxon>Denticeps</taxon>
    </lineage>
</organism>
<dbReference type="Proteomes" id="UP000694580">
    <property type="component" value="Chromosome 1"/>
</dbReference>
<sequence length="863" mass="96120">MMADTVLQKVSFPLTCTLGPGEERSNPRQKCTLDLQPKCLNPEALQAVLEQDSGKQWQNKENEPQNSLSITGPSQGLPSIHNQNVDRPLKSRPAAWGLDKRVVFEQSAESTYEERSGTKRQLSAESTVKTVNITKKSNTTQNTATNPEKPLTLSGPALQTQRTPRKQLFKSTVAFQRLDTHVINTARELREKCVYSVQIIVRSITRIAKTELEKLRAIWVWLCHNIMYDLDGYMGVSPKVCSPEEVIKQGRGVCSGYSSICLEMCRDVGIECQEVSGYSKGIGYHTGHHCNAESDHMWNAVFVRGQWCLLDACWGAGRVDMKAKTFIKNFDDFYFLTEPSEFIDTHFPDQSEWQLLDTPLSWEEFDQRAMTSSAFYKMGLSLKQHHRVTTDDGEAIVYLAFTRPMSATYDLSPRPRHTESWNTTANNDTYLLEEAPEQGDSGCSPGHLSLTSTGMSLRLAPPEPGSYNLRLYARPLSDTQASHRWVCSLEVLCPSVREREDVPSNPYLSWGMCVYAPELGVEHCSFGSDVAETDENGECVLTIGTSRPLMMVCELAHSSLDPALAKHCLATQIKMDQLLCHVHCPFQGFYRLSVFVRDYDNGEEAFQNAGNFLLYRRKKAAGLGSLFPSNLSPWCGPGIKTQRAGLAHFSHTGAVVSAPQGRCNISFHKDSPDLQVHASLSTEQREEPTAAAGQSPSSELHGKAFPLSRYVFLTQMENKVTVSVCVPQPGVYRLALYGRAPEQQEYTSLCDFILRCVCQEAGDPFPSVYLAWGRGCVLLEPRGGVLRSGQQASFRVKVPGAKRVCVIGEKHTEMKQNKSRVWEGEAYTGDGTLTCITLAADITGTDNMAILLTWNIRNVENEP</sequence>
<evidence type="ECO:0000313" key="3">
    <source>
        <dbReference type="Ensembl" id="ENSDCDP00010059606.1"/>
    </source>
</evidence>
<feature type="region of interest" description="Disordered" evidence="1">
    <location>
        <begin position="52"/>
        <end position="87"/>
    </location>
</feature>
<dbReference type="GeneID" id="114784729"/>
<dbReference type="PANTHER" id="PTHR46333">
    <property type="entry name" value="CYTOKINESIS PROTEIN 3"/>
    <property type="match status" value="1"/>
</dbReference>
<reference evidence="3 4" key="1">
    <citation type="submission" date="2020-06" db="EMBL/GenBank/DDBJ databases">
        <authorList>
            <consortium name="Wellcome Sanger Institute Data Sharing"/>
        </authorList>
    </citation>
    <scope>NUCLEOTIDE SEQUENCE [LARGE SCALE GENOMIC DNA]</scope>
</reference>
<evidence type="ECO:0000256" key="1">
    <source>
        <dbReference type="SAM" id="MobiDB-lite"/>
    </source>
</evidence>
<dbReference type="Pfam" id="PF23265">
    <property type="entry name" value="Ig-like_KY"/>
    <property type="match status" value="3"/>
</dbReference>
<proteinExistence type="predicted"/>
<dbReference type="Ensembl" id="ENSDCDT00010070329.1">
    <property type="protein sequence ID" value="ENSDCDP00010059606.1"/>
    <property type="gene ID" value="ENSDCDG00010033301.1"/>
</dbReference>
<dbReference type="Gene3D" id="3.10.620.30">
    <property type="match status" value="1"/>
</dbReference>